<evidence type="ECO:0000256" key="5">
    <source>
        <dbReference type="ARBA" id="ARBA00023242"/>
    </source>
</evidence>
<dbReference type="InterPro" id="IPR001510">
    <property type="entry name" value="Znf_PARP"/>
</dbReference>
<evidence type="ECO:0000256" key="3">
    <source>
        <dbReference type="ARBA" id="ARBA00022771"/>
    </source>
</evidence>
<proteinExistence type="predicted"/>
<sequence>MTSISLPPVSVLSPARYYIEYSPSSSVKCKGDQCGGDAILEGTLRFGMSPCGNSREMAWRHWDCLTPEIVKEAKALGRFTISSFDGFHDLTRADRQMVTKIWVEYGHLKDKETRTGSSVSNKDLKSETTAEAQTISKKVWCVFVELYSRFSDVRMKKGITITVHLHVGLGSDE</sequence>
<keyword evidence="3" id="KW-0863">Zinc-finger</keyword>
<evidence type="ECO:0000313" key="7">
    <source>
        <dbReference type="EMBL" id="KAL0960224.1"/>
    </source>
</evidence>
<dbReference type="EMBL" id="JASNQZ010000002">
    <property type="protein sequence ID" value="KAL0960224.1"/>
    <property type="molecule type" value="Genomic_DNA"/>
</dbReference>
<feature type="domain" description="PARP-type" evidence="6">
    <location>
        <begin position="17"/>
        <end position="100"/>
    </location>
</feature>
<protein>
    <recommendedName>
        <fullName evidence="6">PARP-type domain-containing protein</fullName>
    </recommendedName>
</protein>
<name>A0ABR3JX62_9AGAR</name>
<evidence type="ECO:0000256" key="4">
    <source>
        <dbReference type="ARBA" id="ARBA00022833"/>
    </source>
</evidence>
<keyword evidence="4" id="KW-0862">Zinc</keyword>
<dbReference type="PROSITE" id="PS50064">
    <property type="entry name" value="ZF_PARP_2"/>
    <property type="match status" value="1"/>
</dbReference>
<dbReference type="SMART" id="SM01336">
    <property type="entry name" value="zf-PARP"/>
    <property type="match status" value="1"/>
</dbReference>
<dbReference type="Gene3D" id="3.30.1740.10">
    <property type="entry name" value="Zinc finger, PARP-type"/>
    <property type="match status" value="1"/>
</dbReference>
<evidence type="ECO:0000256" key="1">
    <source>
        <dbReference type="ARBA" id="ARBA00004123"/>
    </source>
</evidence>
<comment type="subcellular location">
    <subcellularLocation>
        <location evidence="1">Nucleus</location>
    </subcellularLocation>
</comment>
<accession>A0ABR3JX62</accession>
<evidence type="ECO:0000259" key="6">
    <source>
        <dbReference type="PROSITE" id="PS50064"/>
    </source>
</evidence>
<comment type="caution">
    <text evidence="7">The sequence shown here is derived from an EMBL/GenBank/DDBJ whole genome shotgun (WGS) entry which is preliminary data.</text>
</comment>
<gene>
    <name evidence="7" type="ORF">HGRIS_011858</name>
</gene>
<dbReference type="InterPro" id="IPR036957">
    <property type="entry name" value="Znf_PARP_sf"/>
</dbReference>
<evidence type="ECO:0000256" key="2">
    <source>
        <dbReference type="ARBA" id="ARBA00022723"/>
    </source>
</evidence>
<keyword evidence="2" id="KW-0479">Metal-binding</keyword>
<dbReference type="SUPFAM" id="SSF57716">
    <property type="entry name" value="Glucocorticoid receptor-like (DNA-binding domain)"/>
    <property type="match status" value="1"/>
</dbReference>
<keyword evidence="5" id="KW-0539">Nucleus</keyword>
<keyword evidence="8" id="KW-1185">Reference proteome</keyword>
<dbReference type="Proteomes" id="UP001556367">
    <property type="component" value="Unassembled WGS sequence"/>
</dbReference>
<reference evidence="8" key="1">
    <citation type="submission" date="2024-06" db="EMBL/GenBank/DDBJ databases">
        <title>Multi-omics analyses provide insights into the biosynthesis of the anticancer antibiotic pleurotin in Hohenbuehelia grisea.</title>
        <authorList>
            <person name="Weaver J.A."/>
            <person name="Alberti F."/>
        </authorList>
    </citation>
    <scope>NUCLEOTIDE SEQUENCE [LARGE SCALE GENOMIC DNA]</scope>
    <source>
        <strain evidence="8">T-177</strain>
    </source>
</reference>
<evidence type="ECO:0000313" key="8">
    <source>
        <dbReference type="Proteomes" id="UP001556367"/>
    </source>
</evidence>
<dbReference type="Pfam" id="PF00645">
    <property type="entry name" value="zf-PARP"/>
    <property type="match status" value="1"/>
</dbReference>
<organism evidence="7 8">
    <name type="scientific">Hohenbuehelia grisea</name>
    <dbReference type="NCBI Taxonomy" id="104357"/>
    <lineage>
        <taxon>Eukaryota</taxon>
        <taxon>Fungi</taxon>
        <taxon>Dikarya</taxon>
        <taxon>Basidiomycota</taxon>
        <taxon>Agaricomycotina</taxon>
        <taxon>Agaricomycetes</taxon>
        <taxon>Agaricomycetidae</taxon>
        <taxon>Agaricales</taxon>
        <taxon>Pleurotineae</taxon>
        <taxon>Pleurotaceae</taxon>
        <taxon>Hohenbuehelia</taxon>
    </lineage>
</organism>